<feature type="domain" description="Ribbon-helix-helix" evidence="1">
    <location>
        <begin position="15"/>
        <end position="82"/>
    </location>
</feature>
<dbReference type="Proteomes" id="UP001144805">
    <property type="component" value="Unassembled WGS sequence"/>
</dbReference>
<evidence type="ECO:0000313" key="2">
    <source>
        <dbReference type="EMBL" id="MCX5570785.1"/>
    </source>
</evidence>
<sequence>MCHIFASTDPALFAPVTRSVRIAGVVTSIRLEAMFWSMLDEIAASQKMPTARFLSTLHDEVVELRGEIGNFASLLRVICSRHAEARAEAVDHRGSSAA</sequence>
<evidence type="ECO:0000259" key="1">
    <source>
        <dbReference type="Pfam" id="PF13467"/>
    </source>
</evidence>
<organism evidence="2 3">
    <name type="scientific">Kaistia nematophila</name>
    <dbReference type="NCBI Taxonomy" id="2994654"/>
    <lineage>
        <taxon>Bacteria</taxon>
        <taxon>Pseudomonadati</taxon>
        <taxon>Pseudomonadota</taxon>
        <taxon>Alphaproteobacteria</taxon>
        <taxon>Hyphomicrobiales</taxon>
        <taxon>Kaistiaceae</taxon>
        <taxon>Kaistia</taxon>
    </lineage>
</organism>
<dbReference type="EMBL" id="JAPKNK010000007">
    <property type="protein sequence ID" value="MCX5570785.1"/>
    <property type="molecule type" value="Genomic_DNA"/>
</dbReference>
<evidence type="ECO:0000313" key="3">
    <source>
        <dbReference type="Proteomes" id="UP001144805"/>
    </source>
</evidence>
<dbReference type="InterPro" id="IPR027373">
    <property type="entry name" value="RHH_dom"/>
</dbReference>
<reference evidence="2" key="1">
    <citation type="submission" date="2022-11" db="EMBL/GenBank/DDBJ databases">
        <title>Biodiversity and phylogenetic relationships of bacteria.</title>
        <authorList>
            <person name="Machado R.A.R."/>
            <person name="Bhat A."/>
            <person name="Loulou A."/>
            <person name="Kallel S."/>
        </authorList>
    </citation>
    <scope>NUCLEOTIDE SEQUENCE</scope>
    <source>
        <strain evidence="2">K-TC2</strain>
    </source>
</reference>
<proteinExistence type="predicted"/>
<comment type="caution">
    <text evidence="2">The sequence shown here is derived from an EMBL/GenBank/DDBJ whole genome shotgun (WGS) entry which is preliminary data.</text>
</comment>
<dbReference type="InterPro" id="IPR038268">
    <property type="entry name" value="RHH_sf"/>
</dbReference>
<protein>
    <submittedName>
        <fullName evidence="2">Ribbon-helix-helix domain-containing protein</fullName>
    </submittedName>
</protein>
<keyword evidence="3" id="KW-1185">Reference proteome</keyword>
<gene>
    <name evidence="2" type="ORF">OSH07_16385</name>
</gene>
<dbReference type="RefSeq" id="WP_266339756.1">
    <property type="nucleotide sequence ID" value="NZ_JAPKNK010000007.1"/>
</dbReference>
<dbReference type="AlphaFoldDB" id="A0A9X3INC4"/>
<accession>A0A9X3INC4</accession>
<dbReference type="Gene3D" id="1.10.3990.20">
    <property type="entry name" value="protein bp1543"/>
    <property type="match status" value="1"/>
</dbReference>
<dbReference type="Pfam" id="PF13467">
    <property type="entry name" value="RHH_4"/>
    <property type="match status" value="1"/>
</dbReference>
<name>A0A9X3INC4_9HYPH</name>